<gene>
    <name evidence="1" type="ORF">NM688_g9100</name>
</gene>
<comment type="caution">
    <text evidence="1">The sequence shown here is derived from an EMBL/GenBank/DDBJ whole genome shotgun (WGS) entry which is preliminary data.</text>
</comment>
<keyword evidence="2" id="KW-1185">Reference proteome</keyword>
<accession>A0ACC1RM03</accession>
<protein>
    <submittedName>
        <fullName evidence="1">Uncharacterized protein</fullName>
    </submittedName>
</protein>
<reference evidence="1" key="1">
    <citation type="submission" date="2022-07" db="EMBL/GenBank/DDBJ databases">
        <title>Genome Sequence of Phlebia brevispora.</title>
        <authorList>
            <person name="Buettner E."/>
        </authorList>
    </citation>
    <scope>NUCLEOTIDE SEQUENCE</scope>
    <source>
        <strain evidence="1">MPL23</strain>
    </source>
</reference>
<organism evidence="1 2">
    <name type="scientific">Phlebia brevispora</name>
    <dbReference type="NCBI Taxonomy" id="194682"/>
    <lineage>
        <taxon>Eukaryota</taxon>
        <taxon>Fungi</taxon>
        <taxon>Dikarya</taxon>
        <taxon>Basidiomycota</taxon>
        <taxon>Agaricomycotina</taxon>
        <taxon>Agaricomycetes</taxon>
        <taxon>Polyporales</taxon>
        <taxon>Meruliaceae</taxon>
        <taxon>Phlebia</taxon>
    </lineage>
</organism>
<name>A0ACC1RM03_9APHY</name>
<evidence type="ECO:0000313" key="1">
    <source>
        <dbReference type="EMBL" id="KAJ3520862.1"/>
    </source>
</evidence>
<evidence type="ECO:0000313" key="2">
    <source>
        <dbReference type="Proteomes" id="UP001148662"/>
    </source>
</evidence>
<sequence>MSADSSSDSFDVTHLLGIHPTSAQLISYLLKLSQKALGASTQPEVKSYPDAVYFNYYQFGLSLLFKPVNGYKPTTGLNNAQLQHANLVLDGIDIYNVLPPKEGATSRQTKPAYKSYPLKTLTLNLASIAGKERPGSVTVKPDTTGKDFVSCMGEPDRKGGGAGPSTGSIGIWCEWSKDGVMVEFGGEEARGPKAWETGKDAAWSVISIFPLKES</sequence>
<dbReference type="EMBL" id="JANHOG010002694">
    <property type="protein sequence ID" value="KAJ3520862.1"/>
    <property type="molecule type" value="Genomic_DNA"/>
</dbReference>
<proteinExistence type="predicted"/>
<dbReference type="Proteomes" id="UP001148662">
    <property type="component" value="Unassembled WGS sequence"/>
</dbReference>